<dbReference type="PANTHER" id="PTHR13622:SF8">
    <property type="entry name" value="THIAMIN PYROPHOSPHOKINASE 1"/>
    <property type="match status" value="1"/>
</dbReference>
<evidence type="ECO:0000313" key="9">
    <source>
        <dbReference type="EMBL" id="KAK0513659.1"/>
    </source>
</evidence>
<dbReference type="Proteomes" id="UP001166286">
    <property type="component" value="Unassembled WGS sequence"/>
</dbReference>
<keyword evidence="4 7" id="KW-0547">Nucleotide-binding</keyword>
<dbReference type="GO" id="GO:0005524">
    <property type="term" value="F:ATP binding"/>
    <property type="evidence" value="ECO:0007669"/>
    <property type="project" value="UniProtKB-UniRule"/>
</dbReference>
<dbReference type="SUPFAM" id="SSF63999">
    <property type="entry name" value="Thiamin pyrophosphokinase, catalytic domain"/>
    <property type="match status" value="1"/>
</dbReference>
<keyword evidence="10" id="KW-1185">Reference proteome</keyword>
<dbReference type="SUPFAM" id="SSF63862">
    <property type="entry name" value="Thiamin pyrophosphokinase, substrate-binding domain"/>
    <property type="match status" value="1"/>
</dbReference>
<evidence type="ECO:0000259" key="8">
    <source>
        <dbReference type="SMART" id="SM00983"/>
    </source>
</evidence>
<dbReference type="InterPro" id="IPR007371">
    <property type="entry name" value="TPK_catalytic"/>
</dbReference>
<dbReference type="Gene3D" id="3.40.50.10240">
    <property type="entry name" value="Thiamin pyrophosphokinase, catalytic domain"/>
    <property type="match status" value="1"/>
</dbReference>
<keyword evidence="3 7" id="KW-0808">Transferase</keyword>
<dbReference type="GO" id="GO:0004788">
    <property type="term" value="F:thiamine diphosphokinase activity"/>
    <property type="evidence" value="ECO:0007669"/>
    <property type="project" value="UniProtKB-UniRule"/>
</dbReference>
<evidence type="ECO:0000256" key="7">
    <source>
        <dbReference type="PIRNR" id="PIRNR031057"/>
    </source>
</evidence>
<dbReference type="InterPro" id="IPR036371">
    <property type="entry name" value="TPK_B1-bd_sf"/>
</dbReference>
<dbReference type="InterPro" id="IPR036759">
    <property type="entry name" value="TPK_catalytic_sf"/>
</dbReference>
<dbReference type="EC" id="2.7.6.2" evidence="7"/>
<gene>
    <name evidence="9" type="ORF">JMJ35_004023</name>
</gene>
<evidence type="ECO:0000256" key="3">
    <source>
        <dbReference type="ARBA" id="ARBA00022679"/>
    </source>
</evidence>
<evidence type="ECO:0000313" key="10">
    <source>
        <dbReference type="Proteomes" id="UP001166286"/>
    </source>
</evidence>
<dbReference type="GO" id="GO:0016301">
    <property type="term" value="F:kinase activity"/>
    <property type="evidence" value="ECO:0007669"/>
    <property type="project" value="UniProtKB-UniRule"/>
</dbReference>
<protein>
    <recommendedName>
        <fullName evidence="7">Thiamine pyrophosphokinase</fullName>
        <ecNumber evidence="7">2.7.6.2</ecNumber>
    </recommendedName>
</protein>
<comment type="caution">
    <text evidence="9">The sequence shown here is derived from an EMBL/GenBank/DDBJ whole genome shotgun (WGS) entry which is preliminary data.</text>
</comment>
<dbReference type="NCBIfam" id="TIGR01378">
    <property type="entry name" value="thi_PPkinase"/>
    <property type="match status" value="1"/>
</dbReference>
<dbReference type="Pfam" id="PF04263">
    <property type="entry name" value="TPK_catalytic"/>
    <property type="match status" value="1"/>
</dbReference>
<dbReference type="GO" id="GO:0009229">
    <property type="term" value="P:thiamine diphosphate biosynthetic process"/>
    <property type="evidence" value="ECO:0007669"/>
    <property type="project" value="UniProtKB-UniRule"/>
</dbReference>
<dbReference type="GO" id="GO:0006772">
    <property type="term" value="P:thiamine metabolic process"/>
    <property type="evidence" value="ECO:0007669"/>
    <property type="project" value="InterPro"/>
</dbReference>
<dbReference type="PANTHER" id="PTHR13622">
    <property type="entry name" value="THIAMIN PYROPHOSPHOKINASE"/>
    <property type="match status" value="1"/>
</dbReference>
<dbReference type="Pfam" id="PF04265">
    <property type="entry name" value="TPK_B1_binding"/>
    <property type="match status" value="1"/>
</dbReference>
<organism evidence="9 10">
    <name type="scientific">Cladonia borealis</name>
    <dbReference type="NCBI Taxonomy" id="184061"/>
    <lineage>
        <taxon>Eukaryota</taxon>
        <taxon>Fungi</taxon>
        <taxon>Dikarya</taxon>
        <taxon>Ascomycota</taxon>
        <taxon>Pezizomycotina</taxon>
        <taxon>Lecanoromycetes</taxon>
        <taxon>OSLEUM clade</taxon>
        <taxon>Lecanoromycetidae</taxon>
        <taxon>Lecanorales</taxon>
        <taxon>Lecanorineae</taxon>
        <taxon>Cladoniaceae</taxon>
        <taxon>Cladonia</taxon>
    </lineage>
</organism>
<dbReference type="SMART" id="SM00983">
    <property type="entry name" value="TPK_B1_binding"/>
    <property type="match status" value="1"/>
</dbReference>
<evidence type="ECO:0000256" key="2">
    <source>
        <dbReference type="ARBA" id="ARBA00006785"/>
    </source>
</evidence>
<keyword evidence="6 7" id="KW-0067">ATP-binding</keyword>
<dbReference type="InterPro" id="IPR006282">
    <property type="entry name" value="Thi_PPkinase"/>
</dbReference>
<dbReference type="PIRSF" id="PIRSF031057">
    <property type="entry name" value="Thiamin_pyrophosphokinase"/>
    <property type="match status" value="1"/>
</dbReference>
<comment type="pathway">
    <text evidence="1 7">Cofactor biosynthesis; thiamine diphosphate biosynthesis; thiamine diphosphate from thiamine: step 1/1.</text>
</comment>
<dbReference type="InterPro" id="IPR016966">
    <property type="entry name" value="Thiamin_pyrophosphokinase_euk"/>
</dbReference>
<comment type="similarity">
    <text evidence="2 7">Belongs to the thiamine pyrophosphokinase family.</text>
</comment>
<comment type="catalytic activity">
    <reaction evidence="7">
        <text>thiamine + ATP = thiamine diphosphate + AMP + H(+)</text>
        <dbReference type="Rhea" id="RHEA:11576"/>
        <dbReference type="ChEBI" id="CHEBI:15378"/>
        <dbReference type="ChEBI" id="CHEBI:18385"/>
        <dbReference type="ChEBI" id="CHEBI:30616"/>
        <dbReference type="ChEBI" id="CHEBI:58937"/>
        <dbReference type="ChEBI" id="CHEBI:456215"/>
    </reaction>
</comment>
<reference evidence="9" key="1">
    <citation type="submission" date="2023-03" db="EMBL/GenBank/DDBJ databases">
        <title>Complete genome of Cladonia borealis.</title>
        <authorList>
            <person name="Park H."/>
        </authorList>
    </citation>
    <scope>NUCLEOTIDE SEQUENCE</scope>
    <source>
        <strain evidence="9">ANT050790</strain>
    </source>
</reference>
<dbReference type="EMBL" id="JAFEKC020000007">
    <property type="protein sequence ID" value="KAK0513659.1"/>
    <property type="molecule type" value="Genomic_DNA"/>
</dbReference>
<evidence type="ECO:0000256" key="1">
    <source>
        <dbReference type="ARBA" id="ARBA00005078"/>
    </source>
</evidence>
<evidence type="ECO:0000256" key="5">
    <source>
        <dbReference type="ARBA" id="ARBA00022777"/>
    </source>
</evidence>
<dbReference type="InterPro" id="IPR007373">
    <property type="entry name" value="Thiamin_PyroPKinase_B1-bd"/>
</dbReference>
<dbReference type="AlphaFoldDB" id="A0AA39V672"/>
<proteinExistence type="inferred from homology"/>
<accession>A0AA39V672</accession>
<dbReference type="GO" id="GO:0030975">
    <property type="term" value="F:thiamine binding"/>
    <property type="evidence" value="ECO:0007669"/>
    <property type="project" value="UniProtKB-UniRule"/>
</dbReference>
<sequence>MSSTPNVKHWIPARFTLRGSDHRISGWPFATIVLNQPLENGTLFWDVCRRSNTVVAADGGANRILDIKTAEDPDCVDVICGDLDSIRPDVREYFANRGVKILLDADQYSTDLTKCLRYIREEARMSTDFEGEGDALNSGSQKEYLDIAIFGGLGGRADQAFSQLHHLYVFAHEEPTVSKGDLYLITPESIVFLLEKGLNKIHTPLDTGFFKENVGIIPVAKPSVITTRGLEWDVTDWPTEFGTQISTSNHIKSDIIEVQTTERVLFTLELDPSMAAPQT</sequence>
<dbReference type="CDD" id="cd07995">
    <property type="entry name" value="TPK"/>
    <property type="match status" value="1"/>
</dbReference>
<name>A0AA39V672_9LECA</name>
<keyword evidence="5 7" id="KW-0418">Kinase</keyword>
<evidence type="ECO:0000256" key="4">
    <source>
        <dbReference type="ARBA" id="ARBA00022741"/>
    </source>
</evidence>
<evidence type="ECO:0000256" key="6">
    <source>
        <dbReference type="ARBA" id="ARBA00022840"/>
    </source>
</evidence>
<feature type="domain" description="Thiamin pyrophosphokinase thiamin-binding" evidence="8">
    <location>
        <begin position="197"/>
        <end position="265"/>
    </location>
</feature>